<feature type="region of interest" description="Disordered" evidence="2">
    <location>
        <begin position="286"/>
        <end position="348"/>
    </location>
</feature>
<evidence type="ECO:0000256" key="1">
    <source>
        <dbReference type="PROSITE-ProRule" id="PRU00176"/>
    </source>
</evidence>
<dbReference type="CDD" id="cd12342">
    <property type="entry name" value="RRM_Nab3p"/>
    <property type="match status" value="1"/>
</dbReference>
<dbReference type="Proteomes" id="UP000714618">
    <property type="component" value="Unassembled WGS sequence"/>
</dbReference>
<dbReference type="InterPro" id="IPR034167">
    <property type="entry name" value="Nab3_RRM"/>
</dbReference>
<evidence type="ECO:0000256" key="2">
    <source>
        <dbReference type="SAM" id="MobiDB-lite"/>
    </source>
</evidence>
<feature type="domain" description="RRM" evidence="3">
    <location>
        <begin position="382"/>
        <end position="453"/>
    </location>
</feature>
<feature type="region of interest" description="Disordered" evidence="2">
    <location>
        <begin position="766"/>
        <end position="807"/>
    </location>
</feature>
<feature type="compositionally biased region" description="Polar residues" evidence="2">
    <location>
        <begin position="834"/>
        <end position="855"/>
    </location>
</feature>
<dbReference type="Gene3D" id="3.30.70.330">
    <property type="match status" value="1"/>
</dbReference>
<dbReference type="PANTHER" id="PTHR23295:SF6">
    <property type="entry name" value="NEOSIN, ISOFORM A"/>
    <property type="match status" value="1"/>
</dbReference>
<feature type="region of interest" description="Disordered" evidence="2">
    <location>
        <begin position="834"/>
        <end position="873"/>
    </location>
</feature>
<dbReference type="PANTHER" id="PTHR23295">
    <property type="entry name" value="NUCLEAR RECEPTOR COACTIVATOR 5-RELATED"/>
    <property type="match status" value="1"/>
</dbReference>
<feature type="region of interest" description="Disordered" evidence="2">
    <location>
        <begin position="71"/>
        <end position="142"/>
    </location>
</feature>
<keyword evidence="5" id="KW-1185">Reference proteome</keyword>
<dbReference type="InterPro" id="IPR052600">
    <property type="entry name" value="Nuc_rcpt_coact/corep"/>
</dbReference>
<feature type="region of interest" description="Disordered" evidence="2">
    <location>
        <begin position="443"/>
        <end position="579"/>
    </location>
</feature>
<name>A0A9N8JGY9_9PEZI</name>
<dbReference type="SUPFAM" id="SSF54928">
    <property type="entry name" value="RNA-binding domain, RBD"/>
    <property type="match status" value="1"/>
</dbReference>
<dbReference type="InterPro" id="IPR000504">
    <property type="entry name" value="RRM_dom"/>
</dbReference>
<keyword evidence="1" id="KW-0694">RNA-binding</keyword>
<dbReference type="AlphaFoldDB" id="A0A9N8JGY9"/>
<proteinExistence type="predicted"/>
<feature type="region of interest" description="Disordered" evidence="2">
    <location>
        <begin position="1"/>
        <end position="21"/>
    </location>
</feature>
<dbReference type="Pfam" id="PF00076">
    <property type="entry name" value="RRM_1"/>
    <property type="match status" value="1"/>
</dbReference>
<feature type="compositionally biased region" description="Basic and acidic residues" evidence="2">
    <location>
        <begin position="486"/>
        <end position="511"/>
    </location>
</feature>
<dbReference type="OrthoDB" id="10044938at2759"/>
<feature type="compositionally biased region" description="Low complexity" evidence="2">
    <location>
        <begin position="99"/>
        <end position="112"/>
    </location>
</feature>
<protein>
    <recommendedName>
        <fullName evidence="3">RRM domain-containing protein</fullName>
    </recommendedName>
</protein>
<dbReference type="SMART" id="SM00360">
    <property type="entry name" value="RRM"/>
    <property type="match status" value="1"/>
</dbReference>
<dbReference type="PROSITE" id="PS50102">
    <property type="entry name" value="RRM"/>
    <property type="match status" value="1"/>
</dbReference>
<organism evidence="4 5">
    <name type="scientific">Aureobasidium mustum</name>
    <dbReference type="NCBI Taxonomy" id="2773714"/>
    <lineage>
        <taxon>Eukaryota</taxon>
        <taxon>Fungi</taxon>
        <taxon>Dikarya</taxon>
        <taxon>Ascomycota</taxon>
        <taxon>Pezizomycotina</taxon>
        <taxon>Dothideomycetes</taxon>
        <taxon>Dothideomycetidae</taxon>
        <taxon>Dothideales</taxon>
        <taxon>Saccotheciaceae</taxon>
        <taxon>Aureobasidium</taxon>
    </lineage>
</organism>
<dbReference type="InterPro" id="IPR012677">
    <property type="entry name" value="Nucleotide-bd_a/b_plait_sf"/>
</dbReference>
<comment type="caution">
    <text evidence="4">The sequence shown here is derived from an EMBL/GenBank/DDBJ whole genome shotgun (WGS) entry which is preliminary data.</text>
</comment>
<feature type="compositionally biased region" description="Low complexity" evidence="2">
    <location>
        <begin position="73"/>
        <end position="83"/>
    </location>
</feature>
<gene>
    <name evidence="4" type="ORF">AWRI4233_LOCUS100</name>
</gene>
<feature type="compositionally biased region" description="Basic and acidic residues" evidence="2">
    <location>
        <begin position="84"/>
        <end position="93"/>
    </location>
</feature>
<dbReference type="EMBL" id="CAIJEO010000002">
    <property type="protein sequence ID" value="CAD0085231.1"/>
    <property type="molecule type" value="Genomic_DNA"/>
</dbReference>
<sequence>MTSEEAPEYTSELNVLSPVSPKPVHYPVPSNIPVLENQIDPVFNQTGTHMVEPLPQQLPPPMYLDQQAASYTQNLHQQQQQQHVQHEHAHSNHPEAYMTQQAGQVGQGQTQAPSQAQDQGHQAYHQAQEHASIGTDSQTNQVPPVVHYDEKYSYQPAAPGVVASSDASATATASVPSDLPYPSTAAHHLPALPNQSNNEASFQSNSFQPQSQSNSLSANVSASEHPPGVEANSLQSLLNNLSNPSHSQAQSISPSSQVAQTSSGAANTAHAAAQHEQAYSTYTNNLHTQQPQQQQQQQQPNGGHTGNNVRVGANGLPPPPVASFQQGLKLESQRERKLATGEALDEDDQPWTPEIQKRYDNFLTEERKYVTEGNWEQFPYGSRLFVGNLSSERVTKRDIFHVFHKYGDLAQISIKQAYGFVQFLESNGCSKAINAEQGKTIRGKKIHLEVSKPQKNRNPDPRAPRRSRSPDTGRAGSSSVIPDRYLPGDRRAERDRDRDRNRDRRSRDYRPGRSPSPRSPRSPRSYRGRDRSRDRYDARYRSRSRTPPYGSRGGRFRSPSPPRLSRRNSDDDLPLPRRAPRDVPDVQIIVLDDLDRNFIAWLEHSFTLQGIRVDVLLLSPRLSEAAVVRRQILEGVLAVSRITRINQQTAKIPLQIFDRRAGIENVRFDEYDNLDPTIAAQLVLRAKAAPAYAPPQPVPAPVQYGYGAGVTTAAPNLSNLITSLDPTGLQKLLGVMQPPGIPTGPHPGLPPATALTPDLAKLLGNAAAVRPPPPPLPSPGIQTPGLQSPPSYAQPHHPHPHQDPLAALRNNPTLASLLAQQQQQSPQNINVSHLGVQTPNMRSPVQPQRPQTLPNPGQPDMADILAKLGSYRR</sequence>
<feature type="compositionally biased region" description="Low complexity" evidence="2">
    <location>
        <begin position="232"/>
        <end position="274"/>
    </location>
</feature>
<dbReference type="GO" id="GO:0003723">
    <property type="term" value="F:RNA binding"/>
    <property type="evidence" value="ECO:0007669"/>
    <property type="project" value="UniProtKB-UniRule"/>
</dbReference>
<evidence type="ECO:0000313" key="4">
    <source>
        <dbReference type="EMBL" id="CAD0085231.1"/>
    </source>
</evidence>
<feature type="compositionally biased region" description="Basic and acidic residues" evidence="2">
    <location>
        <begin position="446"/>
        <end position="471"/>
    </location>
</feature>
<feature type="compositionally biased region" description="Low complexity" evidence="2">
    <location>
        <begin position="201"/>
        <end position="217"/>
    </location>
</feature>
<reference evidence="4" key="1">
    <citation type="submission" date="2020-06" db="EMBL/GenBank/DDBJ databases">
        <authorList>
            <person name="Onetto C."/>
        </authorList>
    </citation>
    <scope>NUCLEOTIDE SEQUENCE</scope>
</reference>
<dbReference type="InterPro" id="IPR035979">
    <property type="entry name" value="RBD_domain_sf"/>
</dbReference>
<feature type="compositionally biased region" description="Basic and acidic residues" evidence="2">
    <location>
        <begin position="527"/>
        <end position="540"/>
    </location>
</feature>
<feature type="compositionally biased region" description="Low complexity" evidence="2">
    <location>
        <begin position="289"/>
        <end position="300"/>
    </location>
</feature>
<evidence type="ECO:0000259" key="3">
    <source>
        <dbReference type="PROSITE" id="PS50102"/>
    </source>
</evidence>
<accession>A0A9N8JGY9</accession>
<evidence type="ECO:0000313" key="5">
    <source>
        <dbReference type="Proteomes" id="UP000714618"/>
    </source>
</evidence>
<feature type="region of interest" description="Disordered" evidence="2">
    <location>
        <begin position="172"/>
        <end position="274"/>
    </location>
</feature>